<protein>
    <submittedName>
        <fullName evidence="2">ABC-2 transporter permease</fullName>
    </submittedName>
</protein>
<sequence>MLNLIKKDFILQKNLMFVYLIVLALFLSSDFNFSFVIALVSTLILFNSQYYDEKEKAHILINSLPYTRKEIVSSKYIGGLLFTLCLIPIGYVGTFFLGDTVLSSPVRSIIMGFLIVMVVSSFFLPFFYKFTQQYLLIAFSILLALSFFLYSKLSQFIAKHFGEFIAFYEGINDGVLLGSIAAIAISCYALSWMLSIKIYQRKAF</sequence>
<keyword evidence="1" id="KW-0472">Membrane</keyword>
<dbReference type="PANTHER" id="PTHR41309:SF2">
    <property type="entry name" value="MEMBRANE PROTEIN"/>
    <property type="match status" value="1"/>
</dbReference>
<accession>A0ABT0XM70</accession>
<gene>
    <name evidence="2" type="ORF">NDM98_13615</name>
</gene>
<keyword evidence="1" id="KW-0812">Transmembrane</keyword>
<keyword evidence="1" id="KW-1133">Transmembrane helix</keyword>
<dbReference type="EMBL" id="JAMQJY010000001">
    <property type="protein sequence ID" value="MCM2676423.1"/>
    <property type="molecule type" value="Genomic_DNA"/>
</dbReference>
<dbReference type="RefSeq" id="WP_251608547.1">
    <property type="nucleotide sequence ID" value="NZ_JAMQJY010000001.1"/>
</dbReference>
<name>A0ABT0XM70_9BACI</name>
<comment type="caution">
    <text evidence="2">The sequence shown here is derived from an EMBL/GenBank/DDBJ whole genome shotgun (WGS) entry which is preliminary data.</text>
</comment>
<feature type="transmembrane region" description="Helical" evidence="1">
    <location>
        <begin position="109"/>
        <end position="127"/>
    </location>
</feature>
<feature type="transmembrane region" description="Helical" evidence="1">
    <location>
        <begin position="16"/>
        <end position="46"/>
    </location>
</feature>
<reference evidence="2" key="1">
    <citation type="submission" date="2022-06" db="EMBL/GenBank/DDBJ databases">
        <title>Alkalicoccobacillus porphyridii sp. nov., isolated from a marine red alga, Porphyridium purpureum and reclassification of Shouchella plakortidis and Shouchella gibsonii as Alkalicoccobacillus plakortidis comb. nov. and Alkalicoccobacillus gibsonii comb. nov.</title>
        <authorList>
            <person name="Kim K.H."/>
            <person name="Lee J.K."/>
            <person name="Han D.M."/>
            <person name="Baek J.H."/>
            <person name="Jeon C.O."/>
        </authorList>
    </citation>
    <scope>NUCLEOTIDE SEQUENCE</scope>
    <source>
        <strain evidence="2">DSM 19153</strain>
    </source>
</reference>
<keyword evidence="3" id="KW-1185">Reference proteome</keyword>
<organism evidence="2 3">
    <name type="scientific">Alkalicoccobacillus plakortidis</name>
    <dbReference type="NCBI Taxonomy" id="444060"/>
    <lineage>
        <taxon>Bacteria</taxon>
        <taxon>Bacillati</taxon>
        <taxon>Bacillota</taxon>
        <taxon>Bacilli</taxon>
        <taxon>Bacillales</taxon>
        <taxon>Bacillaceae</taxon>
        <taxon>Alkalicoccobacillus</taxon>
    </lineage>
</organism>
<dbReference type="Pfam" id="PF13346">
    <property type="entry name" value="ABC2_membrane_5"/>
    <property type="match status" value="1"/>
</dbReference>
<feature type="transmembrane region" description="Helical" evidence="1">
    <location>
        <begin position="76"/>
        <end position="97"/>
    </location>
</feature>
<feature type="transmembrane region" description="Helical" evidence="1">
    <location>
        <begin position="134"/>
        <end position="154"/>
    </location>
</feature>
<feature type="transmembrane region" description="Helical" evidence="1">
    <location>
        <begin position="174"/>
        <end position="194"/>
    </location>
</feature>
<proteinExistence type="predicted"/>
<dbReference type="Proteomes" id="UP001203665">
    <property type="component" value="Unassembled WGS sequence"/>
</dbReference>
<evidence type="ECO:0000313" key="2">
    <source>
        <dbReference type="EMBL" id="MCM2676423.1"/>
    </source>
</evidence>
<evidence type="ECO:0000313" key="3">
    <source>
        <dbReference type="Proteomes" id="UP001203665"/>
    </source>
</evidence>
<dbReference type="PANTHER" id="PTHR41309">
    <property type="entry name" value="MEMBRANE PROTEIN-RELATED"/>
    <property type="match status" value="1"/>
</dbReference>
<evidence type="ECO:0000256" key="1">
    <source>
        <dbReference type="SAM" id="Phobius"/>
    </source>
</evidence>
<dbReference type="InterPro" id="IPR025699">
    <property type="entry name" value="ABC2_memb-like"/>
</dbReference>